<evidence type="ECO:0000313" key="1">
    <source>
        <dbReference type="EMBL" id="CAG7817634.1"/>
    </source>
</evidence>
<dbReference type="AlphaFoldDB" id="A0A8J2PL30"/>
<gene>
    <name evidence="1" type="ORF">AFUS01_LOCUS28188</name>
</gene>
<name>A0A8J2PL30_9HEXA</name>
<dbReference type="Proteomes" id="UP000708208">
    <property type="component" value="Unassembled WGS sequence"/>
</dbReference>
<evidence type="ECO:0000313" key="2">
    <source>
        <dbReference type="Proteomes" id="UP000708208"/>
    </source>
</evidence>
<accession>A0A8J2PL30</accession>
<sequence length="96" mass="10804">MKKKYKDKVAPLKRKLDKYQGDKMKAVDIGNVILINAVLLDRAKIFSNSPAILARNIFRLAFKESEIQCRFLLGRACNANKGQPVKPSVDATKRDA</sequence>
<dbReference type="EMBL" id="CAJVCH010399065">
    <property type="protein sequence ID" value="CAG7817634.1"/>
    <property type="molecule type" value="Genomic_DNA"/>
</dbReference>
<protein>
    <submittedName>
        <fullName evidence="1">Uncharacterized protein</fullName>
    </submittedName>
</protein>
<keyword evidence="2" id="KW-1185">Reference proteome</keyword>
<feature type="non-terminal residue" evidence="1">
    <location>
        <position position="96"/>
    </location>
</feature>
<organism evidence="1 2">
    <name type="scientific">Allacma fusca</name>
    <dbReference type="NCBI Taxonomy" id="39272"/>
    <lineage>
        <taxon>Eukaryota</taxon>
        <taxon>Metazoa</taxon>
        <taxon>Ecdysozoa</taxon>
        <taxon>Arthropoda</taxon>
        <taxon>Hexapoda</taxon>
        <taxon>Collembola</taxon>
        <taxon>Symphypleona</taxon>
        <taxon>Sminthuridae</taxon>
        <taxon>Allacma</taxon>
    </lineage>
</organism>
<comment type="caution">
    <text evidence="1">The sequence shown here is derived from an EMBL/GenBank/DDBJ whole genome shotgun (WGS) entry which is preliminary data.</text>
</comment>
<proteinExistence type="predicted"/>
<reference evidence="1" key="1">
    <citation type="submission" date="2021-06" db="EMBL/GenBank/DDBJ databases">
        <authorList>
            <person name="Hodson N. C."/>
            <person name="Mongue J. A."/>
            <person name="Jaron S. K."/>
        </authorList>
    </citation>
    <scope>NUCLEOTIDE SEQUENCE</scope>
</reference>